<dbReference type="InterPro" id="IPR020930">
    <property type="entry name" value="Ribosomal_uL5_bac-type"/>
</dbReference>
<evidence type="ECO:0000256" key="4">
    <source>
        <dbReference type="ARBA" id="ARBA00023274"/>
    </source>
</evidence>
<feature type="domain" description="Large ribosomal subunit protein bL25 beta" evidence="7">
    <location>
        <begin position="92"/>
        <end position="174"/>
    </location>
</feature>
<keyword evidence="1" id="KW-0699">rRNA-binding</keyword>
<dbReference type="InterPro" id="IPR020057">
    <property type="entry name" value="Ribosomal_bL25_b-dom"/>
</dbReference>
<dbReference type="InterPro" id="IPR029751">
    <property type="entry name" value="Ribosomal_L25_dom"/>
</dbReference>
<dbReference type="InterPro" id="IPR037121">
    <property type="entry name" value="Ribosomal_bL25_C"/>
</dbReference>
<feature type="domain" description="Large ribosomal subunit protein bL25 L25" evidence="6">
    <location>
        <begin position="8"/>
        <end position="83"/>
    </location>
</feature>
<dbReference type="EMBL" id="JAFBDT010000001">
    <property type="protein sequence ID" value="MBM7560802.1"/>
    <property type="molecule type" value="Genomic_DNA"/>
</dbReference>
<dbReference type="PANTHER" id="PTHR33284:SF1">
    <property type="entry name" value="RIBOSOMAL PROTEIN L25_GLN-TRNA SYNTHETASE, ANTI-CODON-BINDING DOMAIN-CONTAINING PROTEIN"/>
    <property type="match status" value="1"/>
</dbReference>
<evidence type="ECO:0000313" key="8">
    <source>
        <dbReference type="EMBL" id="MBM7560802.1"/>
    </source>
</evidence>
<gene>
    <name evidence="8" type="ORF">JOC49_000311</name>
</gene>
<proteinExistence type="predicted"/>
<evidence type="ECO:0000256" key="1">
    <source>
        <dbReference type="ARBA" id="ARBA00022730"/>
    </source>
</evidence>
<dbReference type="CDD" id="cd00495">
    <property type="entry name" value="Ribosomal_L25_TL5_CTC"/>
    <property type="match status" value="1"/>
</dbReference>
<keyword evidence="9" id="KW-1185">Reference proteome</keyword>
<sequence>MKVSIRDQKLKDVRNQDMIAGVLYGKEVDSVKVMVERKEFFRNYQEHGQVSVFPCELNGETHKVYIKDIQRDVMNPEKILNFDLLKVTGKDKIHANIPLHLLNKDLLESKGLIVQQNLHEVDAYYSIDQSPEDIKIDVAKLEDGDFIKLSDIEIPDFLDVHTDLDLVVVSASLPRVVEENEEEEPLREPILIGEEEDEA</sequence>
<comment type="caution">
    <text evidence="8">The sequence shown here is derived from an EMBL/GenBank/DDBJ whole genome shotgun (WGS) entry which is preliminary data.</text>
</comment>
<dbReference type="SUPFAM" id="SSF50715">
    <property type="entry name" value="Ribosomal protein L25-like"/>
    <property type="match status" value="1"/>
</dbReference>
<keyword evidence="3 8" id="KW-0689">Ribosomal protein</keyword>
<name>A0ABS2MN28_9FIRM</name>
<dbReference type="NCBIfam" id="TIGR00731">
    <property type="entry name" value="bL25_bact_ctc"/>
    <property type="match status" value="1"/>
</dbReference>
<dbReference type="PANTHER" id="PTHR33284">
    <property type="entry name" value="RIBOSOMAL PROTEIN L25/GLN-TRNA SYNTHETASE, ANTI-CODON-BINDING DOMAIN-CONTAINING PROTEIN"/>
    <property type="match status" value="1"/>
</dbReference>
<dbReference type="InterPro" id="IPR020056">
    <property type="entry name" value="Rbsml_bL25/Gln-tRNA_synth_N"/>
</dbReference>
<feature type="region of interest" description="Disordered" evidence="5">
    <location>
        <begin position="179"/>
        <end position="199"/>
    </location>
</feature>
<dbReference type="Proteomes" id="UP000767854">
    <property type="component" value="Unassembled WGS sequence"/>
</dbReference>
<evidence type="ECO:0000256" key="2">
    <source>
        <dbReference type="ARBA" id="ARBA00022884"/>
    </source>
</evidence>
<dbReference type="Gene3D" id="2.170.120.20">
    <property type="entry name" value="Ribosomal protein L25, beta domain"/>
    <property type="match status" value="1"/>
</dbReference>
<dbReference type="InterPro" id="IPR001021">
    <property type="entry name" value="Ribosomal_bL25_long"/>
</dbReference>
<evidence type="ECO:0000313" key="9">
    <source>
        <dbReference type="Proteomes" id="UP000767854"/>
    </source>
</evidence>
<accession>A0ABS2MN28</accession>
<evidence type="ECO:0000259" key="6">
    <source>
        <dbReference type="Pfam" id="PF01386"/>
    </source>
</evidence>
<evidence type="ECO:0000259" key="7">
    <source>
        <dbReference type="Pfam" id="PF14693"/>
    </source>
</evidence>
<reference evidence="8 9" key="1">
    <citation type="submission" date="2021-01" db="EMBL/GenBank/DDBJ databases">
        <title>Genomic Encyclopedia of Type Strains, Phase IV (KMG-IV): sequencing the most valuable type-strain genomes for metagenomic binning, comparative biology and taxonomic classification.</title>
        <authorList>
            <person name="Goeker M."/>
        </authorList>
    </citation>
    <scope>NUCLEOTIDE SEQUENCE [LARGE SCALE GENOMIC DNA]</scope>
    <source>
        <strain evidence="8 9">DSM 24436</strain>
    </source>
</reference>
<dbReference type="InterPro" id="IPR011035">
    <property type="entry name" value="Ribosomal_bL25/Gln-tRNA_synth"/>
</dbReference>
<evidence type="ECO:0000256" key="3">
    <source>
        <dbReference type="ARBA" id="ARBA00022980"/>
    </source>
</evidence>
<dbReference type="Gene3D" id="2.40.240.10">
    <property type="entry name" value="Ribosomal Protein L25, Chain P"/>
    <property type="match status" value="1"/>
</dbReference>
<keyword evidence="4" id="KW-0687">Ribonucleoprotein</keyword>
<organism evidence="8 9">
    <name type="scientific">Fusibacter tunisiensis</name>
    <dbReference type="NCBI Taxonomy" id="1008308"/>
    <lineage>
        <taxon>Bacteria</taxon>
        <taxon>Bacillati</taxon>
        <taxon>Bacillota</taxon>
        <taxon>Clostridia</taxon>
        <taxon>Eubacteriales</taxon>
        <taxon>Eubacteriales Family XII. Incertae Sedis</taxon>
        <taxon>Fusibacter</taxon>
    </lineage>
</organism>
<dbReference type="GO" id="GO:0005840">
    <property type="term" value="C:ribosome"/>
    <property type="evidence" value="ECO:0007669"/>
    <property type="project" value="UniProtKB-KW"/>
</dbReference>
<dbReference type="Pfam" id="PF01386">
    <property type="entry name" value="Ribosomal_L25p"/>
    <property type="match status" value="1"/>
</dbReference>
<dbReference type="Pfam" id="PF14693">
    <property type="entry name" value="Ribosomal_TL5_C"/>
    <property type="match status" value="1"/>
</dbReference>
<dbReference type="RefSeq" id="WP_204661488.1">
    <property type="nucleotide sequence ID" value="NZ_JAFBDT010000001.1"/>
</dbReference>
<keyword evidence="2" id="KW-0694">RNA-binding</keyword>
<protein>
    <submittedName>
        <fullName evidence="8">Large subunit ribosomal protein L25</fullName>
    </submittedName>
</protein>
<evidence type="ECO:0000256" key="5">
    <source>
        <dbReference type="SAM" id="MobiDB-lite"/>
    </source>
</evidence>